<evidence type="ECO:0000313" key="3">
    <source>
        <dbReference type="Proteomes" id="UP000694700"/>
    </source>
</evidence>
<dbReference type="Proteomes" id="UP000694700">
    <property type="component" value="Unplaced"/>
</dbReference>
<proteinExistence type="predicted"/>
<dbReference type="InterPro" id="IPR016187">
    <property type="entry name" value="CTDL_fold"/>
</dbReference>
<dbReference type="PANTHER" id="PTHR45784:SF3">
    <property type="entry name" value="C-TYPE LECTIN DOMAIN FAMILY 4 MEMBER K-LIKE-RELATED"/>
    <property type="match status" value="1"/>
</dbReference>
<feature type="domain" description="C-type lectin" evidence="1">
    <location>
        <begin position="55"/>
        <end position="126"/>
    </location>
</feature>
<dbReference type="InterPro" id="IPR001304">
    <property type="entry name" value="C-type_lectin-like"/>
</dbReference>
<dbReference type="Pfam" id="PF00059">
    <property type="entry name" value="Lectin_C"/>
    <property type="match status" value="1"/>
</dbReference>
<accession>A0A8C1ZZK9</accession>
<name>A0A8C1ZZK9_CYPCA</name>
<evidence type="ECO:0000313" key="2">
    <source>
        <dbReference type="Ensembl" id="ENSCCRP00015097801.1"/>
    </source>
</evidence>
<organism evidence="2 3">
    <name type="scientific">Cyprinus carpio</name>
    <name type="common">Common carp</name>
    <dbReference type="NCBI Taxonomy" id="7962"/>
    <lineage>
        <taxon>Eukaryota</taxon>
        <taxon>Metazoa</taxon>
        <taxon>Chordata</taxon>
        <taxon>Craniata</taxon>
        <taxon>Vertebrata</taxon>
        <taxon>Euteleostomi</taxon>
        <taxon>Actinopterygii</taxon>
        <taxon>Neopterygii</taxon>
        <taxon>Teleostei</taxon>
        <taxon>Ostariophysi</taxon>
        <taxon>Cypriniformes</taxon>
        <taxon>Cyprinidae</taxon>
        <taxon>Cyprininae</taxon>
        <taxon>Cyprinus</taxon>
    </lineage>
</organism>
<dbReference type="InterPro" id="IPR016186">
    <property type="entry name" value="C-type_lectin-like/link_sf"/>
</dbReference>
<reference evidence="2" key="1">
    <citation type="submission" date="2025-08" db="UniProtKB">
        <authorList>
            <consortium name="Ensembl"/>
        </authorList>
    </citation>
    <scope>IDENTIFICATION</scope>
</reference>
<sequence length="140" mass="16343">MWAILNSPPSLASGPHHTLPAVINKHNSILLLYLDWTEASPKYVLDDFPCKSLPFSSDFVSKYLSDTWIGLYDDVNSWRWSFHDEHLTYARWDKYQPDNYGGDQDCVILHSNGYWRDKGCDLKYVFWKACTKTFVLRLSS</sequence>
<dbReference type="AlphaFoldDB" id="A0A8C1ZZK9"/>
<protein>
    <recommendedName>
        <fullName evidence="1">C-type lectin domain-containing protein</fullName>
    </recommendedName>
</protein>
<dbReference type="Ensembl" id="ENSCCRT00015100986.1">
    <property type="protein sequence ID" value="ENSCCRP00015097801.1"/>
    <property type="gene ID" value="ENSCCRG00015039406.1"/>
</dbReference>
<dbReference type="PANTHER" id="PTHR45784">
    <property type="entry name" value="C-TYPE LECTIN DOMAIN FAMILY 20 MEMBER A-RELATED"/>
    <property type="match status" value="1"/>
</dbReference>
<dbReference type="SUPFAM" id="SSF56436">
    <property type="entry name" value="C-type lectin-like"/>
    <property type="match status" value="1"/>
</dbReference>
<dbReference type="Gene3D" id="3.10.100.10">
    <property type="entry name" value="Mannose-Binding Protein A, subunit A"/>
    <property type="match status" value="1"/>
</dbReference>
<evidence type="ECO:0000259" key="1">
    <source>
        <dbReference type="PROSITE" id="PS50041"/>
    </source>
</evidence>
<dbReference type="PROSITE" id="PS50041">
    <property type="entry name" value="C_TYPE_LECTIN_2"/>
    <property type="match status" value="1"/>
</dbReference>